<dbReference type="AlphaFoldDB" id="A0A381V6Y3"/>
<dbReference type="Pfam" id="PF00107">
    <property type="entry name" value="ADH_zinc_N"/>
    <property type="match status" value="1"/>
</dbReference>
<dbReference type="PANTHER" id="PTHR43677">
    <property type="entry name" value="SHORT-CHAIN DEHYDROGENASE/REDUCTASE"/>
    <property type="match status" value="1"/>
</dbReference>
<dbReference type="GO" id="GO:0016491">
    <property type="term" value="F:oxidoreductase activity"/>
    <property type="evidence" value="ECO:0007669"/>
    <property type="project" value="InterPro"/>
</dbReference>
<dbReference type="Gene3D" id="3.40.50.720">
    <property type="entry name" value="NAD(P)-binding Rossmann-like Domain"/>
    <property type="match status" value="1"/>
</dbReference>
<evidence type="ECO:0000313" key="2">
    <source>
        <dbReference type="EMBL" id="SVA35954.1"/>
    </source>
</evidence>
<evidence type="ECO:0000259" key="1">
    <source>
        <dbReference type="SMART" id="SM00829"/>
    </source>
</evidence>
<dbReference type="SUPFAM" id="SSF50129">
    <property type="entry name" value="GroES-like"/>
    <property type="match status" value="1"/>
</dbReference>
<name>A0A381V6Y3_9ZZZZ</name>
<dbReference type="SMART" id="SM00829">
    <property type="entry name" value="PKS_ER"/>
    <property type="match status" value="1"/>
</dbReference>
<dbReference type="InterPro" id="IPR051397">
    <property type="entry name" value="Zn-ADH-like_protein"/>
</dbReference>
<gene>
    <name evidence="2" type="ORF">METZ01_LOCUS88808</name>
</gene>
<dbReference type="InterPro" id="IPR020843">
    <property type="entry name" value="ER"/>
</dbReference>
<sequence length="327" mass="35582">MVCESIQEDLSGIIFKEIILPKITEKDILVKVKAASVNFPDLLMSQGKYQHKPELPFVLGMEGAGVIEEVGPGITKFKTGDEVTFGSWGNGAFSEYVVIPEAAVQRKSKALNFEEAASFQTAYLTAYVSLVRRGVLKPSEWLMVNGATGGVGMAAVQLGKKIGSKIIATGTSEEKLKKTLDWGASNYVLTHKEDRVSFRKEVKELTEGKGADVIYDPVGGDVFDESIRCINWGGRILIVGFTSGRIPSAPVNMPLIKGFSIIGVRAGEYGRRDPVKGKENIKAVKTLADEGYLKPFICKKFLLADAKEAIKFLSERKLVGKVAVVMT</sequence>
<dbReference type="InterPro" id="IPR011032">
    <property type="entry name" value="GroES-like_sf"/>
</dbReference>
<dbReference type="CDD" id="cd08241">
    <property type="entry name" value="QOR1"/>
    <property type="match status" value="1"/>
</dbReference>
<dbReference type="InterPro" id="IPR036291">
    <property type="entry name" value="NAD(P)-bd_dom_sf"/>
</dbReference>
<accession>A0A381V6Y3</accession>
<organism evidence="2">
    <name type="scientific">marine metagenome</name>
    <dbReference type="NCBI Taxonomy" id="408172"/>
    <lineage>
        <taxon>unclassified sequences</taxon>
        <taxon>metagenomes</taxon>
        <taxon>ecological metagenomes</taxon>
    </lineage>
</organism>
<dbReference type="PANTHER" id="PTHR43677:SF4">
    <property type="entry name" value="QUINONE OXIDOREDUCTASE-LIKE PROTEIN 2"/>
    <property type="match status" value="1"/>
</dbReference>
<dbReference type="InterPro" id="IPR013154">
    <property type="entry name" value="ADH-like_N"/>
</dbReference>
<reference evidence="2" key="1">
    <citation type="submission" date="2018-05" db="EMBL/GenBank/DDBJ databases">
        <authorList>
            <person name="Lanie J.A."/>
            <person name="Ng W.-L."/>
            <person name="Kazmierczak K.M."/>
            <person name="Andrzejewski T.M."/>
            <person name="Davidsen T.M."/>
            <person name="Wayne K.J."/>
            <person name="Tettelin H."/>
            <person name="Glass J.I."/>
            <person name="Rusch D."/>
            <person name="Podicherti R."/>
            <person name="Tsui H.-C.T."/>
            <person name="Winkler M.E."/>
        </authorList>
    </citation>
    <scope>NUCLEOTIDE SEQUENCE</scope>
</reference>
<dbReference type="Pfam" id="PF08240">
    <property type="entry name" value="ADH_N"/>
    <property type="match status" value="1"/>
</dbReference>
<dbReference type="InterPro" id="IPR013149">
    <property type="entry name" value="ADH-like_C"/>
</dbReference>
<proteinExistence type="predicted"/>
<protein>
    <recommendedName>
        <fullName evidence="1">Enoyl reductase (ER) domain-containing protein</fullName>
    </recommendedName>
</protein>
<dbReference type="Gene3D" id="3.90.180.10">
    <property type="entry name" value="Medium-chain alcohol dehydrogenases, catalytic domain"/>
    <property type="match status" value="1"/>
</dbReference>
<feature type="domain" description="Enoyl reductase (ER)" evidence="1">
    <location>
        <begin position="8"/>
        <end position="324"/>
    </location>
</feature>
<dbReference type="EMBL" id="UINC01007982">
    <property type="protein sequence ID" value="SVA35954.1"/>
    <property type="molecule type" value="Genomic_DNA"/>
</dbReference>
<dbReference type="SUPFAM" id="SSF51735">
    <property type="entry name" value="NAD(P)-binding Rossmann-fold domains"/>
    <property type="match status" value="1"/>
</dbReference>